<organism evidence="3 4">
    <name type="scientific">Eiseniibacteriota bacterium</name>
    <dbReference type="NCBI Taxonomy" id="2212470"/>
    <lineage>
        <taxon>Bacteria</taxon>
        <taxon>Candidatus Eiseniibacteriota</taxon>
    </lineage>
</organism>
<sequence length="952" mass="106444">MRLRPGLAPLALILAAVLATAAVPRPACAQSFGKNKVHYEQLTWAVLETPHLRVHYYAQEESLARALTAFAESVAVEFDGRFSMKPRHKVPLLLYSTHHLFQQTNATPELLSESIGGLTELIKGRVLLPHNGSWSRLRWVARHELTHAYMIEKFSQVMHAHKKPPQWFPPLWFIEGLAEYCGTTWDADAEGLLRDMVVSGMAYPMTRSEPITGSVEMYKEGQAFLLWLADRYGEEKIFALLENAWRAEDFETCFRITYGRPLAEVDFEWFAWVRRQYLPTVARLTRAREVGQPIPQRSRFNLGPRALPNASPSDTTVRLCFFEVNDGAVDLVVSEPDSGRRRERRMLRSGGSPAFESFHLFQNRPGASRAGRVALSAQHGGRDALYVVDAARGEVLERLEFPELVAIHDPVLVPGDSAVVFAAQDYDGQSDLYMAALGASGPGAGPGPGQGRRPELQRLTHDDFDDLDPAVSPDGRWVAFASDRCDYGGRTALFRMSLEDGRREQLTFPPVGDDRQPVWSPDGRWLAFRSTRAGTSDLYVRAVAPGAGVRRVTRMIGPVSDPDWTWDGGGLLATVQEGVTFRTWLLRFSPDTLAEVAERAPGREPAVAAVLPDVVHAEAPKPYQRRIGLDLLQNAIGTSPSFNSTMGFGQVAFSDVLGNEQFLFTLANDSESFGDFWDGWEGGLTYFNQAQRLNYAVGMFRLTSLYDPDFELLRREKRLGMLAIASYPFSRFDRIEMGVEVKHASNHLLRNGQAPTVDLVSNYLSLVHDNSRWTWDGPVGGSRFNLSAGATRDMSGGRADFGTVYGEFRHYRHPVRPLTLTWRTAGSTNFGRDAQRIYLGGPTRVRVTERRYLSGLSALTSQVEARFPLVRNVVVAVPSPWPVPTVHGSVFGDGAWVWEDGERRQVGVLGWGLYLGGGFFPAFRWNWMWTSDDFRKFDSASPSHAFVIAYNF</sequence>
<dbReference type="Gene3D" id="2.120.10.30">
    <property type="entry name" value="TolB, C-terminal domain"/>
    <property type="match status" value="1"/>
</dbReference>
<comment type="caution">
    <text evidence="3">The sequence shown here is derived from an EMBL/GenBank/DDBJ whole genome shotgun (WGS) entry which is preliminary data.</text>
</comment>
<feature type="chain" id="PRO_5038079998" evidence="2">
    <location>
        <begin position="22"/>
        <end position="952"/>
    </location>
</feature>
<dbReference type="EMBL" id="JACRIW010000091">
    <property type="protein sequence ID" value="MBI5170389.1"/>
    <property type="molecule type" value="Genomic_DNA"/>
</dbReference>
<dbReference type="Proteomes" id="UP000696931">
    <property type="component" value="Unassembled WGS sequence"/>
</dbReference>
<dbReference type="InterPro" id="IPR011659">
    <property type="entry name" value="WD40"/>
</dbReference>
<dbReference type="AlphaFoldDB" id="A0A933SDI2"/>
<name>A0A933SDI2_UNCEI</name>
<dbReference type="Gene3D" id="2.40.160.50">
    <property type="entry name" value="membrane protein fhac: a member of the omp85/tpsb transporter family"/>
    <property type="match status" value="1"/>
</dbReference>
<gene>
    <name evidence="3" type="ORF">HZA61_12945</name>
</gene>
<proteinExistence type="inferred from homology"/>
<evidence type="ECO:0000313" key="4">
    <source>
        <dbReference type="Proteomes" id="UP000696931"/>
    </source>
</evidence>
<comment type="similarity">
    <text evidence="1">Belongs to the TolB family.</text>
</comment>
<keyword evidence="2" id="KW-0732">Signal</keyword>
<dbReference type="InterPro" id="IPR011042">
    <property type="entry name" value="6-blade_b-propeller_TolB-like"/>
</dbReference>
<reference evidence="3" key="1">
    <citation type="submission" date="2020-07" db="EMBL/GenBank/DDBJ databases">
        <title>Huge and variable diversity of episymbiotic CPR bacteria and DPANN archaea in groundwater ecosystems.</title>
        <authorList>
            <person name="He C.Y."/>
            <person name="Keren R."/>
            <person name="Whittaker M."/>
            <person name="Farag I.F."/>
            <person name="Doudna J."/>
            <person name="Cate J.H.D."/>
            <person name="Banfield J.F."/>
        </authorList>
    </citation>
    <scope>NUCLEOTIDE SEQUENCE</scope>
    <source>
        <strain evidence="3">NC_groundwater_1813_Pr3_B-0.1um_71_17</strain>
    </source>
</reference>
<evidence type="ECO:0000256" key="2">
    <source>
        <dbReference type="SAM" id="SignalP"/>
    </source>
</evidence>
<evidence type="ECO:0000313" key="3">
    <source>
        <dbReference type="EMBL" id="MBI5170389.1"/>
    </source>
</evidence>
<accession>A0A933SDI2</accession>
<dbReference type="PANTHER" id="PTHR36842">
    <property type="entry name" value="PROTEIN TOLB HOMOLOG"/>
    <property type="match status" value="1"/>
</dbReference>
<dbReference type="PANTHER" id="PTHR36842:SF1">
    <property type="entry name" value="PROTEIN TOLB"/>
    <property type="match status" value="1"/>
</dbReference>
<evidence type="ECO:0000256" key="1">
    <source>
        <dbReference type="ARBA" id="ARBA00009820"/>
    </source>
</evidence>
<dbReference type="Pfam" id="PF07676">
    <property type="entry name" value="PD40"/>
    <property type="match status" value="2"/>
</dbReference>
<dbReference type="SUPFAM" id="SSF82171">
    <property type="entry name" value="DPP6 N-terminal domain-like"/>
    <property type="match status" value="1"/>
</dbReference>
<protein>
    <submittedName>
        <fullName evidence="3">PD40 domain-containing protein</fullName>
    </submittedName>
</protein>
<feature type="signal peptide" evidence="2">
    <location>
        <begin position="1"/>
        <end position="21"/>
    </location>
</feature>